<name>A0A1L3GGJ3_SYNAC</name>
<evidence type="ECO:0000259" key="1">
    <source>
        <dbReference type="PROSITE" id="PS50206"/>
    </source>
</evidence>
<sequence>MNNPSRENLAQWLRDAALIVATGVLVGMAVNGRLLWHVWFGQPPAAVSARSLPDQELLPMPIALGELRELDVDTVLLIDARNVDLYLQGRLPGARSLPWGEINARLEAFLGEQPFDRPLVAYCSGYSCEDSFLLAQRLMAAGYRDVRVYEGGLPEWQDAGLPVEKGQP</sequence>
<dbReference type="InterPro" id="IPR036873">
    <property type="entry name" value="Rhodanese-like_dom_sf"/>
</dbReference>
<dbReference type="OrthoDB" id="9789348at2"/>
<dbReference type="STRING" id="29542.A6070_02645"/>
<proteinExistence type="predicted"/>
<dbReference type="SMART" id="SM00450">
    <property type="entry name" value="RHOD"/>
    <property type="match status" value="1"/>
</dbReference>
<evidence type="ECO:0000313" key="2">
    <source>
        <dbReference type="EMBL" id="APG25081.1"/>
    </source>
</evidence>
<dbReference type="RefSeq" id="WP_072286930.1">
    <property type="nucleotide sequence ID" value="NZ_CP015455.1"/>
</dbReference>
<dbReference type="SUPFAM" id="SSF52821">
    <property type="entry name" value="Rhodanese/Cell cycle control phosphatase"/>
    <property type="match status" value="1"/>
</dbReference>
<dbReference type="CDD" id="cd00158">
    <property type="entry name" value="RHOD"/>
    <property type="match status" value="1"/>
</dbReference>
<feature type="domain" description="Rhodanese" evidence="1">
    <location>
        <begin position="71"/>
        <end position="165"/>
    </location>
</feature>
<dbReference type="EMBL" id="CP015518">
    <property type="protein sequence ID" value="APG25081.1"/>
    <property type="molecule type" value="Genomic_DNA"/>
</dbReference>
<dbReference type="Gene3D" id="3.40.250.10">
    <property type="entry name" value="Rhodanese-like domain"/>
    <property type="match status" value="1"/>
</dbReference>
<dbReference type="Proteomes" id="UP000182264">
    <property type="component" value="Chromosome"/>
</dbReference>
<dbReference type="PROSITE" id="PS50206">
    <property type="entry name" value="RHODANESE_3"/>
    <property type="match status" value="1"/>
</dbReference>
<organism evidence="2 3">
    <name type="scientific">Syntrophotalea acetylenica</name>
    <name type="common">Pelobacter acetylenicus</name>
    <dbReference type="NCBI Taxonomy" id="29542"/>
    <lineage>
        <taxon>Bacteria</taxon>
        <taxon>Pseudomonadati</taxon>
        <taxon>Thermodesulfobacteriota</taxon>
        <taxon>Desulfuromonadia</taxon>
        <taxon>Desulfuromonadales</taxon>
        <taxon>Syntrophotaleaceae</taxon>
        <taxon>Syntrophotalea</taxon>
    </lineage>
</organism>
<dbReference type="KEGG" id="pace:A6070_02645"/>
<keyword evidence="3" id="KW-1185">Reference proteome</keyword>
<dbReference type="InterPro" id="IPR050229">
    <property type="entry name" value="GlpE_sulfurtransferase"/>
</dbReference>
<gene>
    <name evidence="2" type="ORF">A7E75_08675</name>
</gene>
<dbReference type="InterPro" id="IPR001763">
    <property type="entry name" value="Rhodanese-like_dom"/>
</dbReference>
<reference evidence="2 3" key="1">
    <citation type="journal article" date="2017" name="Genome Announc.">
        <title>Complete Genome Sequences of Two Acetylene-Fermenting Pelobacter acetylenicus Strains.</title>
        <authorList>
            <person name="Sutton J.M."/>
            <person name="Baesman S.M."/>
            <person name="Fierst J.L."/>
            <person name="Poret-Peterson A.T."/>
            <person name="Oremland R.S."/>
            <person name="Dunlap D.S."/>
            <person name="Akob D.M."/>
        </authorList>
    </citation>
    <scope>NUCLEOTIDE SEQUENCE [LARGE SCALE GENOMIC DNA]</scope>
    <source>
        <strain evidence="2 3">DSM 3247</strain>
    </source>
</reference>
<dbReference type="Pfam" id="PF00581">
    <property type="entry name" value="Rhodanese"/>
    <property type="match status" value="1"/>
</dbReference>
<dbReference type="PANTHER" id="PTHR43031:SF18">
    <property type="entry name" value="RHODANESE-RELATED SULFURTRANSFERASES"/>
    <property type="match status" value="1"/>
</dbReference>
<accession>A0A1L3GGJ3</accession>
<evidence type="ECO:0000313" key="3">
    <source>
        <dbReference type="Proteomes" id="UP000182264"/>
    </source>
</evidence>
<dbReference type="PANTHER" id="PTHR43031">
    <property type="entry name" value="FAD-DEPENDENT OXIDOREDUCTASE"/>
    <property type="match status" value="1"/>
</dbReference>
<protein>
    <recommendedName>
        <fullName evidence="1">Rhodanese domain-containing protein</fullName>
    </recommendedName>
</protein>
<dbReference type="AlphaFoldDB" id="A0A1L3GGJ3"/>